<comment type="caution">
    <text evidence="1">The sequence shown here is derived from an EMBL/GenBank/DDBJ whole genome shotgun (WGS) entry which is preliminary data.</text>
</comment>
<dbReference type="AlphaFoldDB" id="A0A3L9L7D4"/>
<dbReference type="EMBL" id="RDEX01000001">
    <property type="protein sequence ID" value="RLY94248.1"/>
    <property type="molecule type" value="Genomic_DNA"/>
</dbReference>
<dbReference type="Proteomes" id="UP000277871">
    <property type="component" value="Unassembled WGS sequence"/>
</dbReference>
<keyword evidence="2" id="KW-1185">Reference proteome</keyword>
<evidence type="ECO:0008006" key="3">
    <source>
        <dbReference type="Google" id="ProtNLM"/>
    </source>
</evidence>
<name>A0A3L9L7D4_9MICC</name>
<organism evidence="1 2">
    <name type="scientific">Kocuria tytonicola</name>
    <dbReference type="NCBI Taxonomy" id="2055946"/>
    <lineage>
        <taxon>Bacteria</taxon>
        <taxon>Bacillati</taxon>
        <taxon>Actinomycetota</taxon>
        <taxon>Actinomycetes</taxon>
        <taxon>Micrococcales</taxon>
        <taxon>Micrococcaceae</taxon>
        <taxon>Kocuria</taxon>
    </lineage>
</organism>
<accession>A0A3L9L7D4</accession>
<dbReference type="OrthoDB" id="3267263at2"/>
<gene>
    <name evidence="1" type="ORF">EAE32_03285</name>
</gene>
<reference evidence="1 2" key="1">
    <citation type="submission" date="2018-10" db="EMBL/GenBank/DDBJ databases">
        <title>Kocuria tytonicola, new bacteria from the preen glands of American barn owls (Tyto furcata).</title>
        <authorList>
            <person name="Braun M.S."/>
            <person name="Wang E."/>
            <person name="Zimmermann S."/>
            <person name="Boutin S."/>
            <person name="Wagner H."/>
            <person name="Wink M."/>
        </authorList>
    </citation>
    <scope>NUCLEOTIDE SEQUENCE [LARGE SCALE GENOMIC DNA]</scope>
    <source>
        <strain evidence="1 2">473</strain>
    </source>
</reference>
<evidence type="ECO:0000313" key="1">
    <source>
        <dbReference type="EMBL" id="RLY94248.1"/>
    </source>
</evidence>
<sequence>MRISNAILRGIPGAYLLQSGYGKLGMDAQAAEGLKQFAATGVPQFAEWDSQTFATFIAGSELAVGAALVTPFVSKRLAGAGLLAFSAGLLSMYFRNPEMTQEDGIRPSEQGIQLSKDAFLAAIGAALVVQKK</sequence>
<dbReference type="RefSeq" id="WP_121846017.1">
    <property type="nucleotide sequence ID" value="NZ_PHOA01000045.1"/>
</dbReference>
<evidence type="ECO:0000313" key="2">
    <source>
        <dbReference type="Proteomes" id="UP000277871"/>
    </source>
</evidence>
<proteinExistence type="predicted"/>
<protein>
    <recommendedName>
        <fullName evidence="3">DoxX family membrane protein</fullName>
    </recommendedName>
</protein>